<organism evidence="10 11">
    <name type="scientific">Hydrogenivirga caldilitoris</name>
    <dbReference type="NCBI Taxonomy" id="246264"/>
    <lineage>
        <taxon>Bacteria</taxon>
        <taxon>Pseudomonadati</taxon>
        <taxon>Aquificota</taxon>
        <taxon>Aquificia</taxon>
        <taxon>Aquificales</taxon>
        <taxon>Aquificaceae</taxon>
        <taxon>Hydrogenivirga</taxon>
    </lineage>
</organism>
<feature type="domain" description="OmpR/PhoB-type" evidence="9">
    <location>
        <begin position="124"/>
        <end position="221"/>
    </location>
</feature>
<dbReference type="PANTHER" id="PTHR48111">
    <property type="entry name" value="REGULATOR OF RPOS"/>
    <property type="match status" value="1"/>
</dbReference>
<dbReference type="InterPro" id="IPR036388">
    <property type="entry name" value="WH-like_DNA-bd_sf"/>
</dbReference>
<dbReference type="InterPro" id="IPR016032">
    <property type="entry name" value="Sig_transdc_resp-reg_C-effctor"/>
</dbReference>
<dbReference type="Pfam" id="PF00072">
    <property type="entry name" value="Response_reg"/>
    <property type="match status" value="1"/>
</dbReference>
<evidence type="ECO:0000256" key="4">
    <source>
        <dbReference type="ARBA" id="ARBA00023125"/>
    </source>
</evidence>
<dbReference type="InterPro" id="IPR001789">
    <property type="entry name" value="Sig_transdc_resp-reg_receiver"/>
</dbReference>
<dbReference type="Gene3D" id="6.10.250.690">
    <property type="match status" value="1"/>
</dbReference>
<reference evidence="10 11" key="1">
    <citation type="submission" date="2018-10" db="EMBL/GenBank/DDBJ databases">
        <title>Genomic Encyclopedia of Archaeal and Bacterial Type Strains, Phase II (KMG-II): from individual species to whole genera.</title>
        <authorList>
            <person name="Goeker M."/>
        </authorList>
    </citation>
    <scope>NUCLEOTIDE SEQUENCE [LARGE SCALE GENOMIC DNA]</scope>
    <source>
        <strain evidence="10 11">DSM 16510</strain>
    </source>
</reference>
<dbReference type="AlphaFoldDB" id="A0A497XTP5"/>
<dbReference type="CDD" id="cd17574">
    <property type="entry name" value="REC_OmpR"/>
    <property type="match status" value="1"/>
</dbReference>
<keyword evidence="5" id="KW-0804">Transcription</keyword>
<protein>
    <submittedName>
        <fullName evidence="10">Two-component system response regulator ArlR</fullName>
    </submittedName>
</protein>
<evidence type="ECO:0000256" key="2">
    <source>
        <dbReference type="ARBA" id="ARBA00023012"/>
    </source>
</evidence>
<dbReference type="FunFam" id="1.10.10.10:FF:000005">
    <property type="entry name" value="Two-component system response regulator"/>
    <property type="match status" value="1"/>
</dbReference>
<dbReference type="GO" id="GO:0000156">
    <property type="term" value="F:phosphorelay response regulator activity"/>
    <property type="evidence" value="ECO:0007669"/>
    <property type="project" value="TreeGrafter"/>
</dbReference>
<dbReference type="InterPro" id="IPR011006">
    <property type="entry name" value="CheY-like_superfamily"/>
</dbReference>
<dbReference type="SUPFAM" id="SSF46894">
    <property type="entry name" value="C-terminal effector domain of the bipartite response regulators"/>
    <property type="match status" value="1"/>
</dbReference>
<keyword evidence="11" id="KW-1185">Reference proteome</keyword>
<dbReference type="GO" id="GO:0032993">
    <property type="term" value="C:protein-DNA complex"/>
    <property type="evidence" value="ECO:0007669"/>
    <property type="project" value="TreeGrafter"/>
</dbReference>
<dbReference type="PANTHER" id="PTHR48111:SF22">
    <property type="entry name" value="REGULATOR OF RPOS"/>
    <property type="match status" value="1"/>
</dbReference>
<dbReference type="PROSITE" id="PS50110">
    <property type="entry name" value="RESPONSE_REGULATORY"/>
    <property type="match status" value="1"/>
</dbReference>
<dbReference type="Gene3D" id="1.10.10.10">
    <property type="entry name" value="Winged helix-like DNA-binding domain superfamily/Winged helix DNA-binding domain"/>
    <property type="match status" value="1"/>
</dbReference>
<dbReference type="Gene3D" id="3.40.50.2300">
    <property type="match status" value="1"/>
</dbReference>
<proteinExistence type="predicted"/>
<feature type="modified residue" description="4-aspartylphosphate" evidence="6">
    <location>
        <position position="53"/>
    </location>
</feature>
<name>A0A497XTP5_9AQUI</name>
<evidence type="ECO:0000256" key="3">
    <source>
        <dbReference type="ARBA" id="ARBA00023015"/>
    </source>
</evidence>
<dbReference type="EMBL" id="RCCJ01000001">
    <property type="protein sequence ID" value="RLJ71459.1"/>
    <property type="molecule type" value="Genomic_DNA"/>
</dbReference>
<evidence type="ECO:0000256" key="5">
    <source>
        <dbReference type="ARBA" id="ARBA00023163"/>
    </source>
</evidence>
<comment type="caution">
    <text evidence="10">The sequence shown here is derived from an EMBL/GenBank/DDBJ whole genome shotgun (WGS) entry which is preliminary data.</text>
</comment>
<feature type="domain" description="Response regulatory" evidence="8">
    <location>
        <begin position="4"/>
        <end position="117"/>
    </location>
</feature>
<evidence type="ECO:0000256" key="7">
    <source>
        <dbReference type="PROSITE-ProRule" id="PRU01091"/>
    </source>
</evidence>
<dbReference type="GO" id="GO:0005829">
    <property type="term" value="C:cytosol"/>
    <property type="evidence" value="ECO:0007669"/>
    <property type="project" value="TreeGrafter"/>
</dbReference>
<dbReference type="GO" id="GO:0000976">
    <property type="term" value="F:transcription cis-regulatory region binding"/>
    <property type="evidence" value="ECO:0007669"/>
    <property type="project" value="TreeGrafter"/>
</dbReference>
<dbReference type="Proteomes" id="UP000267841">
    <property type="component" value="Unassembled WGS sequence"/>
</dbReference>
<sequence length="226" mass="25962">MDRKILLVEDDISIGEMLLQWLTHEGFSVDWVRDGLSAVRKALECDYTLVLLDLMLPRMDGLKVCRRIRETRDTPIIILTAKSQVEDKVEGLQTGADDYITKPFSLKELSARIKAVLRRYGEKGDLLKVGDLVVSPSTREVTYRGEVLNLTRREFELLKFLAENVNTALSRERIYARVWGGNHEEGSNIVDVYIKNLRRKLGDREHTLIKTVRGWGYMLKGDVNQV</sequence>
<evidence type="ECO:0000259" key="9">
    <source>
        <dbReference type="PROSITE" id="PS51755"/>
    </source>
</evidence>
<evidence type="ECO:0000313" key="10">
    <source>
        <dbReference type="EMBL" id="RLJ71459.1"/>
    </source>
</evidence>
<dbReference type="PROSITE" id="PS51755">
    <property type="entry name" value="OMPR_PHOB"/>
    <property type="match status" value="1"/>
</dbReference>
<feature type="DNA-binding region" description="OmpR/PhoB-type" evidence="7">
    <location>
        <begin position="124"/>
        <end position="221"/>
    </location>
</feature>
<keyword evidence="2" id="KW-0902">Two-component regulatory system</keyword>
<dbReference type="GO" id="GO:0006355">
    <property type="term" value="P:regulation of DNA-templated transcription"/>
    <property type="evidence" value="ECO:0007669"/>
    <property type="project" value="InterPro"/>
</dbReference>
<dbReference type="SMART" id="SM00448">
    <property type="entry name" value="REC"/>
    <property type="match status" value="1"/>
</dbReference>
<evidence type="ECO:0000256" key="1">
    <source>
        <dbReference type="ARBA" id="ARBA00022553"/>
    </source>
</evidence>
<keyword evidence="4 7" id="KW-0238">DNA-binding</keyword>
<dbReference type="CDD" id="cd00383">
    <property type="entry name" value="trans_reg_C"/>
    <property type="match status" value="1"/>
</dbReference>
<dbReference type="RefSeq" id="WP_121012860.1">
    <property type="nucleotide sequence ID" value="NZ_RCCJ01000001.1"/>
</dbReference>
<dbReference type="InterPro" id="IPR001867">
    <property type="entry name" value="OmpR/PhoB-type_DNA-bd"/>
</dbReference>
<keyword evidence="3" id="KW-0805">Transcription regulation</keyword>
<dbReference type="SUPFAM" id="SSF52172">
    <property type="entry name" value="CheY-like"/>
    <property type="match status" value="1"/>
</dbReference>
<dbReference type="OrthoDB" id="9790454at2"/>
<keyword evidence="1 6" id="KW-0597">Phosphoprotein</keyword>
<dbReference type="InterPro" id="IPR039420">
    <property type="entry name" value="WalR-like"/>
</dbReference>
<dbReference type="SMART" id="SM00862">
    <property type="entry name" value="Trans_reg_C"/>
    <property type="match status" value="1"/>
</dbReference>
<evidence type="ECO:0000259" key="8">
    <source>
        <dbReference type="PROSITE" id="PS50110"/>
    </source>
</evidence>
<accession>A0A497XTP5</accession>
<dbReference type="FunFam" id="3.40.50.2300:FF:000001">
    <property type="entry name" value="DNA-binding response regulator PhoB"/>
    <property type="match status" value="1"/>
</dbReference>
<evidence type="ECO:0000256" key="6">
    <source>
        <dbReference type="PROSITE-ProRule" id="PRU00169"/>
    </source>
</evidence>
<evidence type="ECO:0000313" key="11">
    <source>
        <dbReference type="Proteomes" id="UP000267841"/>
    </source>
</evidence>
<dbReference type="Pfam" id="PF00486">
    <property type="entry name" value="Trans_reg_C"/>
    <property type="match status" value="1"/>
</dbReference>
<gene>
    <name evidence="10" type="ORF">BCF55_1761</name>
</gene>